<gene>
    <name evidence="7" type="ORF">SAMN05444580_10746</name>
</gene>
<evidence type="ECO:0000256" key="5">
    <source>
        <dbReference type="ARBA" id="ARBA00023136"/>
    </source>
</evidence>
<accession>A0A1G6Y5E3</accession>
<dbReference type="PANTHER" id="PTHR30213">
    <property type="entry name" value="INNER MEMBRANE PROTEIN YHJD"/>
    <property type="match status" value="1"/>
</dbReference>
<feature type="transmembrane region" description="Helical" evidence="6">
    <location>
        <begin position="185"/>
        <end position="207"/>
    </location>
</feature>
<dbReference type="InterPro" id="IPR017039">
    <property type="entry name" value="Virul_fac_BrkB"/>
</dbReference>
<dbReference type="Proteomes" id="UP000199417">
    <property type="component" value="Unassembled WGS sequence"/>
</dbReference>
<evidence type="ECO:0000256" key="1">
    <source>
        <dbReference type="ARBA" id="ARBA00004651"/>
    </source>
</evidence>
<dbReference type="RefSeq" id="WP_072843705.1">
    <property type="nucleotide sequence ID" value="NZ_FNAB01000007.1"/>
</dbReference>
<dbReference type="PANTHER" id="PTHR30213:SF1">
    <property type="entry name" value="INNER MEMBRANE PROTEIN YHJD"/>
    <property type="match status" value="1"/>
</dbReference>
<protein>
    <submittedName>
        <fullName evidence="7">Membrane protein</fullName>
    </submittedName>
</protein>
<feature type="transmembrane region" description="Helical" evidence="6">
    <location>
        <begin position="314"/>
        <end position="335"/>
    </location>
</feature>
<dbReference type="NCBIfam" id="TIGR00766">
    <property type="entry name" value="inner membrane protein YhjD"/>
    <property type="match status" value="1"/>
</dbReference>
<dbReference type="Pfam" id="PF03631">
    <property type="entry name" value="Virul_fac_BrkB"/>
    <property type="match status" value="1"/>
</dbReference>
<evidence type="ECO:0000256" key="2">
    <source>
        <dbReference type="ARBA" id="ARBA00022475"/>
    </source>
</evidence>
<feature type="transmembrane region" description="Helical" evidence="6">
    <location>
        <begin position="101"/>
        <end position="120"/>
    </location>
</feature>
<keyword evidence="2" id="KW-1003">Cell membrane</keyword>
<evidence type="ECO:0000313" key="8">
    <source>
        <dbReference type="Proteomes" id="UP000199417"/>
    </source>
</evidence>
<feature type="transmembrane region" description="Helical" evidence="6">
    <location>
        <begin position="35"/>
        <end position="64"/>
    </location>
</feature>
<feature type="transmembrane region" description="Helical" evidence="6">
    <location>
        <begin position="244"/>
        <end position="267"/>
    </location>
</feature>
<evidence type="ECO:0000256" key="4">
    <source>
        <dbReference type="ARBA" id="ARBA00022989"/>
    </source>
</evidence>
<comment type="subcellular location">
    <subcellularLocation>
        <location evidence="1">Cell membrane</location>
        <topology evidence="1">Multi-pass membrane protein</topology>
    </subcellularLocation>
</comment>
<keyword evidence="8" id="KW-1185">Reference proteome</keyword>
<dbReference type="STRING" id="168276.SAMN05444580_10746"/>
<keyword evidence="5 6" id="KW-0472">Membrane</keyword>
<evidence type="ECO:0000256" key="3">
    <source>
        <dbReference type="ARBA" id="ARBA00022692"/>
    </source>
</evidence>
<evidence type="ECO:0000313" key="7">
    <source>
        <dbReference type="EMBL" id="SDD85580.1"/>
    </source>
</evidence>
<keyword evidence="3 6" id="KW-0812">Transmembrane</keyword>
<dbReference type="EMBL" id="FNAB01000007">
    <property type="protein sequence ID" value="SDD85580.1"/>
    <property type="molecule type" value="Genomic_DNA"/>
</dbReference>
<evidence type="ECO:0000256" key="6">
    <source>
        <dbReference type="SAM" id="Phobius"/>
    </source>
</evidence>
<proteinExistence type="predicted"/>
<reference evidence="7 8" key="1">
    <citation type="submission" date="2016-10" db="EMBL/GenBank/DDBJ databases">
        <authorList>
            <person name="de Groot N.N."/>
        </authorList>
    </citation>
    <scope>NUCLEOTIDE SEQUENCE [LARGE SCALE GENOMIC DNA]</scope>
    <source>
        <strain evidence="7 8">JCM 11308</strain>
    </source>
</reference>
<keyword evidence="4 6" id="KW-1133">Transmembrane helix</keyword>
<name>A0A1G6Y5E3_9NOCA</name>
<dbReference type="AlphaFoldDB" id="A0A1G6Y5E3"/>
<dbReference type="InterPro" id="IPR005274">
    <property type="entry name" value="IM_pro_YhjD"/>
</dbReference>
<sequence length="342" mass="36376">MPDVKAFLERQRAARPWLDHLIRAGGRYQDQKGDYFAAGITYFSVFALFPLLMVGFAAAGFILVQHPDWLVSIHDAISKAMPGNLGDQINELVTAAIDARARVGVIGLFVAAYSGLGWMANLREALSAMWNQRHPATNFVRTKFKDLVKLLGLFGMLAVSVGLTVIADGAVTGAVLTWLGIDDVAWVSVVVQVLTSLLAVVATWALFVWTIARLPREPVTVRSAAAAALFASVGFEVFKRIGVVYLQAVTNSPAGVTFGPIIGLLVFIYFTARLLLLATAWAATASENEALAFVPPPDPVVLAVSAPPASGPTLAEAVALVGVGAAATLGLGGLLRRRRERD</sequence>
<organism evidence="7 8">
    <name type="scientific">Rhodococcus tukisamuensis</name>
    <dbReference type="NCBI Taxonomy" id="168276"/>
    <lineage>
        <taxon>Bacteria</taxon>
        <taxon>Bacillati</taxon>
        <taxon>Actinomycetota</taxon>
        <taxon>Actinomycetes</taxon>
        <taxon>Mycobacteriales</taxon>
        <taxon>Nocardiaceae</taxon>
        <taxon>Rhodococcus</taxon>
    </lineage>
</organism>
<dbReference type="GO" id="GO:0005886">
    <property type="term" value="C:plasma membrane"/>
    <property type="evidence" value="ECO:0007669"/>
    <property type="project" value="UniProtKB-SubCell"/>
</dbReference>
<feature type="transmembrane region" description="Helical" evidence="6">
    <location>
        <begin position="150"/>
        <end position="179"/>
    </location>
</feature>